<comment type="subcellular location">
    <subcellularLocation>
        <location evidence="2">Chromosome</location>
    </subcellularLocation>
    <subcellularLocation>
        <location evidence="1">Nucleus</location>
    </subcellularLocation>
</comment>
<keyword evidence="9" id="KW-0808">Transferase</keyword>
<feature type="compositionally biased region" description="Basic and acidic residues" evidence="22">
    <location>
        <begin position="624"/>
        <end position="641"/>
    </location>
</feature>
<comment type="catalytic activity">
    <reaction evidence="21">
        <text>N(6)-methyl-L-lysyl(20)-[histone H4] + S-adenosyl-L-methionine = N(6),N(6)-dimethyl-L-lysyl(20)-[histone H4] + S-adenosyl-L-homocysteine + H(+)</text>
        <dbReference type="Rhea" id="RHEA:60348"/>
        <dbReference type="Rhea" id="RHEA-COMP:15555"/>
        <dbReference type="Rhea" id="RHEA-COMP:15556"/>
        <dbReference type="ChEBI" id="CHEBI:15378"/>
        <dbReference type="ChEBI" id="CHEBI:57856"/>
        <dbReference type="ChEBI" id="CHEBI:59789"/>
        <dbReference type="ChEBI" id="CHEBI:61929"/>
        <dbReference type="ChEBI" id="CHEBI:61976"/>
        <dbReference type="EC" id="2.1.1.362"/>
    </reaction>
    <physiologicalReaction direction="left-to-right" evidence="21">
        <dbReference type="Rhea" id="RHEA:60349"/>
    </physiologicalReaction>
</comment>
<dbReference type="GO" id="GO:0045171">
    <property type="term" value="C:intercellular bridge"/>
    <property type="evidence" value="ECO:0007669"/>
    <property type="project" value="Ensembl"/>
</dbReference>
<dbReference type="EC" id="2.1.1.362" evidence="4"/>
<keyword evidence="14" id="KW-0805">Transcription regulation</keyword>
<keyword evidence="7" id="KW-0517">Myogenesis</keyword>
<evidence type="ECO:0000259" key="23">
    <source>
        <dbReference type="PROSITE" id="PS50280"/>
    </source>
</evidence>
<dbReference type="GO" id="GO:0006281">
    <property type="term" value="P:DNA repair"/>
    <property type="evidence" value="ECO:0007669"/>
    <property type="project" value="Ensembl"/>
</dbReference>
<keyword evidence="5" id="KW-0158">Chromosome</keyword>
<evidence type="ECO:0000256" key="1">
    <source>
        <dbReference type="ARBA" id="ARBA00004123"/>
    </source>
</evidence>
<comment type="catalytic activity">
    <reaction evidence="19">
        <text>L-lysyl(20)-[histone H4] + S-adenosyl-L-methionine = N(6)-methyl-L-lysyl(20)-[histone H4] + S-adenosyl-L-homocysteine + H(+)</text>
        <dbReference type="Rhea" id="RHEA:60344"/>
        <dbReference type="Rhea" id="RHEA-COMP:15554"/>
        <dbReference type="Rhea" id="RHEA-COMP:15555"/>
        <dbReference type="ChEBI" id="CHEBI:15378"/>
        <dbReference type="ChEBI" id="CHEBI:29969"/>
        <dbReference type="ChEBI" id="CHEBI:57856"/>
        <dbReference type="ChEBI" id="CHEBI:59789"/>
        <dbReference type="ChEBI" id="CHEBI:61929"/>
        <dbReference type="EC" id="2.1.1.361"/>
    </reaction>
    <physiologicalReaction direction="left-to-right" evidence="19">
        <dbReference type="Rhea" id="RHEA:60345"/>
    </physiologicalReaction>
</comment>
<feature type="compositionally biased region" description="Low complexity" evidence="22">
    <location>
        <begin position="367"/>
        <end position="378"/>
    </location>
</feature>
<feature type="compositionally biased region" description="Polar residues" evidence="22">
    <location>
        <begin position="53"/>
        <end position="66"/>
    </location>
</feature>
<dbReference type="CTD" id="51111"/>
<accession>A0A2K6RX76</accession>
<keyword evidence="15" id="KW-0804">Transcription</keyword>
<dbReference type="InterPro" id="IPR044424">
    <property type="entry name" value="KMT5B_SET"/>
</dbReference>
<evidence type="ECO:0000313" key="24">
    <source>
        <dbReference type="Ensembl" id="ENSRROP00000045612.1"/>
    </source>
</evidence>
<dbReference type="Proteomes" id="UP000233200">
    <property type="component" value="Unplaced"/>
</dbReference>
<dbReference type="GO" id="GO:0036464">
    <property type="term" value="C:cytoplasmic ribonucleoprotein granule"/>
    <property type="evidence" value="ECO:0007669"/>
    <property type="project" value="Ensembl"/>
</dbReference>
<evidence type="ECO:0000256" key="21">
    <source>
        <dbReference type="ARBA" id="ARBA00048710"/>
    </source>
</evidence>
<evidence type="ECO:0000256" key="13">
    <source>
        <dbReference type="ARBA" id="ARBA00022853"/>
    </source>
</evidence>
<dbReference type="Gene3D" id="1.10.10.1700">
    <property type="entry name" value="Histone-lysine N-methyltransferase"/>
    <property type="match status" value="1"/>
</dbReference>
<dbReference type="GO" id="GO:0036064">
    <property type="term" value="C:ciliary basal body"/>
    <property type="evidence" value="ECO:0007669"/>
    <property type="project" value="Ensembl"/>
</dbReference>
<reference evidence="24" key="2">
    <citation type="submission" date="2025-09" db="UniProtKB">
        <authorList>
            <consortium name="Ensembl"/>
        </authorList>
    </citation>
    <scope>IDENTIFICATION</scope>
</reference>
<feature type="region of interest" description="Disordered" evidence="22">
    <location>
        <begin position="816"/>
        <end position="850"/>
    </location>
</feature>
<feature type="compositionally biased region" description="Basic and acidic residues" evidence="22">
    <location>
        <begin position="35"/>
        <end position="51"/>
    </location>
</feature>
<reference evidence="24" key="1">
    <citation type="submission" date="2025-08" db="UniProtKB">
        <authorList>
            <consortium name="Ensembl"/>
        </authorList>
    </citation>
    <scope>IDENTIFICATION</scope>
</reference>
<protein>
    <recommendedName>
        <fullName evidence="17">[histone H4]-N-methyl-L-lysine20 N-methyltransferase KMT5B</fullName>
        <ecNumber evidence="3">2.1.1.361</ecNumber>
        <ecNumber evidence="4">2.1.1.362</ecNumber>
    </recommendedName>
    <alternativeName>
        <fullName evidence="18">[histone H4]-lysine20 N-methyltransferase KMT5B</fullName>
    </alternativeName>
</protein>
<evidence type="ECO:0000256" key="9">
    <source>
        <dbReference type="ARBA" id="ARBA00022679"/>
    </source>
</evidence>
<dbReference type="InterPro" id="IPR001214">
    <property type="entry name" value="SET_dom"/>
</dbReference>
<feature type="region of interest" description="Disordered" evidence="22">
    <location>
        <begin position="716"/>
        <end position="740"/>
    </location>
</feature>
<evidence type="ECO:0000256" key="8">
    <source>
        <dbReference type="ARBA" id="ARBA00022603"/>
    </source>
</evidence>
<dbReference type="GO" id="GO:0140941">
    <property type="term" value="F:histone H4K20me methyltransferase activity"/>
    <property type="evidence" value="ECO:0007669"/>
    <property type="project" value="UniProtKB-EC"/>
</dbReference>
<keyword evidence="6" id="KW-0678">Repressor</keyword>
<dbReference type="GO" id="GO:0032259">
    <property type="term" value="P:methylation"/>
    <property type="evidence" value="ECO:0007669"/>
    <property type="project" value="UniProtKB-KW"/>
</dbReference>
<dbReference type="OMA" id="NDHAQTK"/>
<evidence type="ECO:0000256" key="20">
    <source>
        <dbReference type="ARBA" id="ARBA00048602"/>
    </source>
</evidence>
<dbReference type="PROSITE" id="PS50280">
    <property type="entry name" value="SET"/>
    <property type="match status" value="1"/>
</dbReference>
<dbReference type="GO" id="GO:0007517">
    <property type="term" value="P:muscle organ development"/>
    <property type="evidence" value="ECO:0007669"/>
    <property type="project" value="UniProtKB-KW"/>
</dbReference>
<evidence type="ECO:0000256" key="15">
    <source>
        <dbReference type="ARBA" id="ARBA00023163"/>
    </source>
</evidence>
<dbReference type="SUPFAM" id="SSF82199">
    <property type="entry name" value="SET domain"/>
    <property type="match status" value="1"/>
</dbReference>
<proteinExistence type="predicted"/>
<dbReference type="Gene3D" id="2.170.270.10">
    <property type="entry name" value="SET domain"/>
    <property type="match status" value="1"/>
</dbReference>
<evidence type="ECO:0000256" key="2">
    <source>
        <dbReference type="ARBA" id="ARBA00004286"/>
    </source>
</evidence>
<dbReference type="GO" id="GO:0003682">
    <property type="term" value="F:chromatin binding"/>
    <property type="evidence" value="ECO:0007669"/>
    <property type="project" value="Ensembl"/>
</dbReference>
<evidence type="ECO:0000256" key="11">
    <source>
        <dbReference type="ARBA" id="ARBA00022723"/>
    </source>
</evidence>
<dbReference type="InterPro" id="IPR046341">
    <property type="entry name" value="SET_dom_sf"/>
</dbReference>
<dbReference type="GO" id="GO:0046872">
    <property type="term" value="F:metal ion binding"/>
    <property type="evidence" value="ECO:0007669"/>
    <property type="project" value="UniProtKB-KW"/>
</dbReference>
<feature type="compositionally biased region" description="Acidic residues" evidence="22">
    <location>
        <begin position="816"/>
        <end position="827"/>
    </location>
</feature>
<evidence type="ECO:0000256" key="12">
    <source>
        <dbReference type="ARBA" id="ARBA00022833"/>
    </source>
</evidence>
<dbReference type="GO" id="GO:0001650">
    <property type="term" value="C:fibrillar center"/>
    <property type="evidence" value="ECO:0007669"/>
    <property type="project" value="Ensembl"/>
</dbReference>
<evidence type="ECO:0000256" key="22">
    <source>
        <dbReference type="SAM" id="MobiDB-lite"/>
    </source>
</evidence>
<dbReference type="FunFam" id="1.10.10.1700:FF:000001">
    <property type="entry name" value="Histone-lysine N-methyltransferase"/>
    <property type="match status" value="1"/>
</dbReference>
<evidence type="ECO:0000256" key="3">
    <source>
        <dbReference type="ARBA" id="ARBA00012187"/>
    </source>
</evidence>
<feature type="compositionally biased region" description="Low complexity" evidence="22">
    <location>
        <begin position="393"/>
        <end position="402"/>
    </location>
</feature>
<dbReference type="GO" id="GO:0005813">
    <property type="term" value="C:centrosome"/>
    <property type="evidence" value="ECO:0007669"/>
    <property type="project" value="Ensembl"/>
</dbReference>
<dbReference type="GO" id="GO:0000779">
    <property type="term" value="C:condensed chromosome, centromeric region"/>
    <property type="evidence" value="ECO:0007669"/>
    <property type="project" value="Ensembl"/>
</dbReference>
<dbReference type="PANTHER" id="PTHR12977">
    <property type="entry name" value="SUPPRESSOR OF VARIEGATION 4-20-RELATED"/>
    <property type="match status" value="1"/>
</dbReference>
<dbReference type="GO" id="GO:0045830">
    <property type="term" value="P:positive regulation of isotype switching"/>
    <property type="evidence" value="ECO:0007669"/>
    <property type="project" value="Ensembl"/>
</dbReference>
<evidence type="ECO:0000256" key="7">
    <source>
        <dbReference type="ARBA" id="ARBA00022541"/>
    </source>
</evidence>
<evidence type="ECO:0000256" key="4">
    <source>
        <dbReference type="ARBA" id="ARBA00012188"/>
    </source>
</evidence>
<dbReference type="GeneID" id="104664716"/>
<dbReference type="CDD" id="cd19184">
    <property type="entry name" value="SET_KMT5B"/>
    <property type="match status" value="1"/>
</dbReference>
<feature type="compositionally biased region" description="Polar residues" evidence="22">
    <location>
        <begin position="379"/>
        <end position="392"/>
    </location>
</feature>
<feature type="region of interest" description="Disordered" evidence="22">
    <location>
        <begin position="557"/>
        <end position="657"/>
    </location>
</feature>
<feature type="region of interest" description="Disordered" evidence="22">
    <location>
        <begin position="363"/>
        <end position="444"/>
    </location>
</feature>
<feature type="compositionally biased region" description="Acidic residues" evidence="22">
    <location>
        <begin position="833"/>
        <end position="849"/>
    </location>
</feature>
<dbReference type="STRING" id="61622.ENSRROP00000045612"/>
<feature type="domain" description="SET" evidence="23">
    <location>
        <begin position="193"/>
        <end position="308"/>
    </location>
</feature>
<gene>
    <name evidence="24" type="primary">KMT5B</name>
</gene>
<sequence>MKWLGESKNMVVNGRRNGGKLSNDHQQNQSKLQHTGKDTLKAGKNAVERRSSRCNGNSGFEGQSRYVPSSGMSAKELCENDDLATSLVLDPYLGFQTHKMNTSAFPSRSSRHFSKSDSFSHNNPVRFRPIKGRQEELKEVIERFKKDEHLEKAFKCLTSGEWARHYFLNKNKMQEKLFKEHVFIYLRMFATDSGFEILPCNRYSSEQNGAKIVATKEWKRNDKIELLVGCIAELSEIEENMLLRHGENDFSVMYSTRKNCAQLWLGPAAFINHDCRPNCKFVSTGRDTACVKALRDIEPGEEISCYYGDGFFGENNEFCECYTCERRGTGAFKSRVGLPAPAPVINSKYGLRETDKRLNRLKKLGDSSKNSDSQSVSSNTDADTTQEKNNATSNRKSSVGVKKNSKSRTLTRQSMSRIPASSNSTSSKLTHINNSRVPKKLKKPAKPLLSKIKLRNHCKRLEQKNASRKLEMGNLVLKEPKVVLYKNLPIKKDKEPEGPAHAAVASGCLTRHAAREHRQNPVRGAHSQGESSPCTYITRRSVRTRTNLKEASDIKLEPNTLDGYKSSVTEPCPDSGEQPQPAPMVQEEELAHETAQKGEAKCHKSDTGMSKKKSRQGKLVKQFAKIEESTPVRDSPGKDDAVPDLMGPHSDQGEHSGTVGMPVNYTDCVPSPVGCSVVTSDSFKTKDSFRTAKSKKKRRITRYDAQLILENNSGIPKLTLRRRHDSSSKTNDQENDGMNSSKISIKLSKDHDNDNNLYVAKLNNGFNSGSGSSSTKLKIQLKRDEENRGSYTEGLHENGVCCSDPLSLLESRMEVDDYSQYEEESTDDSSSSEGDEEEDDYDDDFEDDFIPLPPAKRLRLIVGKDSIDIDISSRRREDQSLRLNA</sequence>
<keyword evidence="13" id="KW-0156">Chromatin regulator</keyword>
<dbReference type="GO" id="GO:0140944">
    <property type="term" value="F:histone H4K20 monomethyltransferase activity"/>
    <property type="evidence" value="ECO:0007669"/>
    <property type="project" value="UniProtKB-EC"/>
</dbReference>
<dbReference type="Ensembl" id="ENSRROT00000070133.1">
    <property type="protein sequence ID" value="ENSRROP00000045612.1"/>
    <property type="gene ID" value="ENSRROG00000045691.1"/>
</dbReference>
<organism evidence="24 25">
    <name type="scientific">Rhinopithecus roxellana</name>
    <name type="common">Golden snub-nosed monkey</name>
    <name type="synonym">Pygathrix roxellana</name>
    <dbReference type="NCBI Taxonomy" id="61622"/>
    <lineage>
        <taxon>Eukaryota</taxon>
        <taxon>Metazoa</taxon>
        <taxon>Chordata</taxon>
        <taxon>Craniata</taxon>
        <taxon>Vertebrata</taxon>
        <taxon>Euteleostomi</taxon>
        <taxon>Mammalia</taxon>
        <taxon>Eutheria</taxon>
        <taxon>Euarchontoglires</taxon>
        <taxon>Primates</taxon>
        <taxon>Haplorrhini</taxon>
        <taxon>Catarrhini</taxon>
        <taxon>Cercopithecidae</taxon>
        <taxon>Colobinae</taxon>
        <taxon>Rhinopithecus</taxon>
    </lineage>
</organism>
<evidence type="ECO:0000313" key="25">
    <source>
        <dbReference type="Proteomes" id="UP000233200"/>
    </source>
</evidence>
<evidence type="ECO:0000256" key="16">
    <source>
        <dbReference type="ARBA" id="ARBA00023242"/>
    </source>
</evidence>
<dbReference type="KEGG" id="rro:104664716"/>
<feature type="compositionally biased region" description="Basic and acidic residues" evidence="22">
    <location>
        <begin position="589"/>
        <end position="606"/>
    </location>
</feature>
<dbReference type="InterPro" id="IPR039977">
    <property type="entry name" value="Suv4-20/Set9"/>
</dbReference>
<dbReference type="InterPro" id="IPR025790">
    <property type="entry name" value="Suv4-20_animal"/>
</dbReference>
<dbReference type="GeneTree" id="ENSGT00940000156431"/>
<evidence type="ECO:0000256" key="14">
    <source>
        <dbReference type="ARBA" id="ARBA00023015"/>
    </source>
</evidence>
<dbReference type="PANTHER" id="PTHR12977:SF12">
    <property type="entry name" value="HISTONE-LYSINE N-METHYLTRANSFERASE KMT5B"/>
    <property type="match status" value="1"/>
</dbReference>
<keyword evidence="12" id="KW-0862">Zinc</keyword>
<keyword evidence="8" id="KW-0489">Methyltransferase</keyword>
<dbReference type="InterPro" id="IPR041938">
    <property type="entry name" value="Hist-Lys_N-MTase_N"/>
</dbReference>
<dbReference type="OrthoDB" id="6627536at2759"/>
<dbReference type="GO" id="GO:2001034">
    <property type="term" value="P:positive regulation of double-strand break repair via nonhomologous end joining"/>
    <property type="evidence" value="ECO:0007669"/>
    <property type="project" value="Ensembl"/>
</dbReference>
<evidence type="ECO:0000256" key="5">
    <source>
        <dbReference type="ARBA" id="ARBA00022454"/>
    </source>
</evidence>
<feature type="region of interest" description="Disordered" evidence="22">
    <location>
        <begin position="1"/>
        <end position="66"/>
    </location>
</feature>
<feature type="compositionally biased region" description="Polar residues" evidence="22">
    <location>
        <begin position="410"/>
        <end position="436"/>
    </location>
</feature>
<feature type="compositionally biased region" description="Polar residues" evidence="22">
    <location>
        <begin position="24"/>
        <end position="33"/>
    </location>
</feature>
<keyword evidence="10" id="KW-0949">S-adenosyl-L-methionine</keyword>
<dbReference type="GO" id="GO:1904047">
    <property type="term" value="F:S-adenosyl-L-methionine binding"/>
    <property type="evidence" value="ECO:0007669"/>
    <property type="project" value="Ensembl"/>
</dbReference>
<dbReference type="FunFam" id="2.170.270.10:FF:000006">
    <property type="entry name" value="Histone-lysine N-methyltransferase"/>
    <property type="match status" value="1"/>
</dbReference>
<evidence type="ECO:0000256" key="18">
    <source>
        <dbReference type="ARBA" id="ARBA00031835"/>
    </source>
</evidence>
<dbReference type="Pfam" id="PF00856">
    <property type="entry name" value="SET"/>
    <property type="match status" value="1"/>
</dbReference>
<dbReference type="GO" id="GO:0005654">
    <property type="term" value="C:nucleoplasm"/>
    <property type="evidence" value="ECO:0007669"/>
    <property type="project" value="Ensembl"/>
</dbReference>
<keyword evidence="25" id="KW-1185">Reference proteome</keyword>
<name>A0A2K6RX76_RHIRO</name>
<evidence type="ECO:0000256" key="17">
    <source>
        <dbReference type="ARBA" id="ARBA00031786"/>
    </source>
</evidence>
<evidence type="ECO:0000256" key="6">
    <source>
        <dbReference type="ARBA" id="ARBA00022491"/>
    </source>
</evidence>
<dbReference type="EC" id="2.1.1.361" evidence="3"/>
<dbReference type="SMART" id="SM00317">
    <property type="entry name" value="SET"/>
    <property type="match status" value="1"/>
</dbReference>
<dbReference type="PROSITE" id="PS51570">
    <property type="entry name" value="SAM_MT43_SUVAR420_2"/>
    <property type="match status" value="1"/>
</dbReference>
<comment type="catalytic activity">
    <reaction evidence="20">
        <text>N(6),N(6)-dimethyl-L-lysyl(20)-[histone H4] + S-adenosyl-L-methionine = N(6),N(6),N(6)-trimethyl-L-lysyl(20)-[histone H4] + S-adenosyl-L-homocysteine + H(+)</text>
        <dbReference type="Rhea" id="RHEA:61992"/>
        <dbReference type="Rhea" id="RHEA-COMP:15556"/>
        <dbReference type="Rhea" id="RHEA-COMP:15998"/>
        <dbReference type="ChEBI" id="CHEBI:15378"/>
        <dbReference type="ChEBI" id="CHEBI:57856"/>
        <dbReference type="ChEBI" id="CHEBI:59789"/>
        <dbReference type="ChEBI" id="CHEBI:61961"/>
        <dbReference type="ChEBI" id="CHEBI:61976"/>
    </reaction>
    <physiologicalReaction direction="left-to-right" evidence="20">
        <dbReference type="Rhea" id="RHEA:61993"/>
    </physiologicalReaction>
</comment>
<evidence type="ECO:0000256" key="19">
    <source>
        <dbReference type="ARBA" id="ARBA00048226"/>
    </source>
</evidence>
<keyword evidence="11" id="KW-0479">Metal-binding</keyword>
<evidence type="ECO:0000256" key="10">
    <source>
        <dbReference type="ARBA" id="ARBA00022691"/>
    </source>
</evidence>
<dbReference type="GO" id="GO:0072686">
    <property type="term" value="C:mitotic spindle"/>
    <property type="evidence" value="ECO:0007669"/>
    <property type="project" value="Ensembl"/>
</dbReference>
<keyword evidence="16" id="KW-0539">Nucleus</keyword>
<dbReference type="AlphaFoldDB" id="A0A2K6RX76"/>
<dbReference type="GO" id="GO:0005886">
    <property type="term" value="C:plasma membrane"/>
    <property type="evidence" value="ECO:0007669"/>
    <property type="project" value="Ensembl"/>
</dbReference>